<dbReference type="SMART" id="SM00225">
    <property type="entry name" value="BTB"/>
    <property type="match status" value="1"/>
</dbReference>
<proteinExistence type="predicted"/>
<evidence type="ECO:0000256" key="9">
    <source>
        <dbReference type="ARBA" id="ARBA00023242"/>
    </source>
</evidence>
<dbReference type="SUPFAM" id="SSF57667">
    <property type="entry name" value="beta-beta-alpha zinc fingers"/>
    <property type="match status" value="1"/>
</dbReference>
<dbReference type="PANTHER" id="PTHR46105">
    <property type="entry name" value="AGAP004733-PA"/>
    <property type="match status" value="1"/>
</dbReference>
<keyword evidence="5" id="KW-0862">Zinc</keyword>
<comment type="subcellular location">
    <subcellularLocation>
        <location evidence="1">Nucleus</location>
    </subcellularLocation>
</comment>
<dbReference type="SUPFAM" id="SSF54695">
    <property type="entry name" value="POZ domain"/>
    <property type="match status" value="1"/>
</dbReference>
<name>A0A1J1IUG6_9DIPT</name>
<evidence type="ECO:0000256" key="6">
    <source>
        <dbReference type="ARBA" id="ARBA00023015"/>
    </source>
</evidence>
<feature type="domain" description="BTB" evidence="10">
    <location>
        <begin position="25"/>
        <end position="97"/>
    </location>
</feature>
<dbReference type="EMBL" id="CVRI01000060">
    <property type="protein sequence ID" value="CRL03861.1"/>
    <property type="molecule type" value="Genomic_DNA"/>
</dbReference>
<dbReference type="Pfam" id="PF00651">
    <property type="entry name" value="BTB"/>
    <property type="match status" value="1"/>
</dbReference>
<dbReference type="PROSITE" id="PS50097">
    <property type="entry name" value="BTB"/>
    <property type="match status" value="1"/>
</dbReference>
<dbReference type="CDD" id="cd18186">
    <property type="entry name" value="BTB_POZ_ZBTB_KLHL-like"/>
    <property type="match status" value="1"/>
</dbReference>
<keyword evidence="9" id="KW-0539">Nucleus</keyword>
<evidence type="ECO:0000256" key="3">
    <source>
        <dbReference type="ARBA" id="ARBA00022737"/>
    </source>
</evidence>
<dbReference type="AlphaFoldDB" id="A0A1J1IUG6"/>
<organism evidence="11 12">
    <name type="scientific">Clunio marinus</name>
    <dbReference type="NCBI Taxonomy" id="568069"/>
    <lineage>
        <taxon>Eukaryota</taxon>
        <taxon>Metazoa</taxon>
        <taxon>Ecdysozoa</taxon>
        <taxon>Arthropoda</taxon>
        <taxon>Hexapoda</taxon>
        <taxon>Insecta</taxon>
        <taxon>Pterygota</taxon>
        <taxon>Neoptera</taxon>
        <taxon>Endopterygota</taxon>
        <taxon>Diptera</taxon>
        <taxon>Nematocera</taxon>
        <taxon>Chironomoidea</taxon>
        <taxon>Chironomidae</taxon>
        <taxon>Clunio</taxon>
    </lineage>
</organism>
<evidence type="ECO:0000256" key="7">
    <source>
        <dbReference type="ARBA" id="ARBA00023125"/>
    </source>
</evidence>
<dbReference type="PROSITE" id="PS00028">
    <property type="entry name" value="ZINC_FINGER_C2H2_1"/>
    <property type="match status" value="2"/>
</dbReference>
<evidence type="ECO:0000256" key="2">
    <source>
        <dbReference type="ARBA" id="ARBA00022723"/>
    </source>
</evidence>
<dbReference type="GO" id="GO:0000981">
    <property type="term" value="F:DNA-binding transcription factor activity, RNA polymerase II-specific"/>
    <property type="evidence" value="ECO:0007669"/>
    <property type="project" value="TreeGrafter"/>
</dbReference>
<evidence type="ECO:0000256" key="1">
    <source>
        <dbReference type="ARBA" id="ARBA00004123"/>
    </source>
</evidence>
<dbReference type="PANTHER" id="PTHR46105:SF5">
    <property type="entry name" value="ZINC FINGER AND BTB DOMAIN-CONTAINING PROTEIN 44 ISOFORM X1"/>
    <property type="match status" value="1"/>
</dbReference>
<reference evidence="11 12" key="1">
    <citation type="submission" date="2015-04" db="EMBL/GenBank/DDBJ databases">
        <authorList>
            <person name="Syromyatnikov M.Y."/>
            <person name="Popov V.N."/>
        </authorList>
    </citation>
    <scope>NUCLEOTIDE SEQUENCE [LARGE SCALE GENOMIC DNA]</scope>
</reference>
<dbReference type="Gene3D" id="3.30.710.10">
    <property type="entry name" value="Potassium Channel Kv1.1, Chain A"/>
    <property type="match status" value="1"/>
</dbReference>
<accession>A0A1J1IUG6</accession>
<evidence type="ECO:0000256" key="8">
    <source>
        <dbReference type="ARBA" id="ARBA00023163"/>
    </source>
</evidence>
<dbReference type="STRING" id="568069.A0A1J1IUG6"/>
<dbReference type="InterPro" id="IPR011333">
    <property type="entry name" value="SKP1/BTB/POZ_sf"/>
</dbReference>
<keyword evidence="12" id="KW-1185">Reference proteome</keyword>
<gene>
    <name evidence="11" type="ORF">CLUMA_CG016989</name>
</gene>
<dbReference type="Proteomes" id="UP000183832">
    <property type="component" value="Unassembled WGS sequence"/>
</dbReference>
<dbReference type="GO" id="GO:0008270">
    <property type="term" value="F:zinc ion binding"/>
    <property type="evidence" value="ECO:0007669"/>
    <property type="project" value="UniProtKB-KW"/>
</dbReference>
<dbReference type="GO" id="GO:0005634">
    <property type="term" value="C:nucleus"/>
    <property type="evidence" value="ECO:0007669"/>
    <property type="project" value="UniProtKB-SubCell"/>
</dbReference>
<dbReference type="InterPro" id="IPR050457">
    <property type="entry name" value="ZnFinger_BTB_dom_contain"/>
</dbReference>
<dbReference type="SMART" id="SM00355">
    <property type="entry name" value="ZnF_C2H2"/>
    <property type="match status" value="2"/>
</dbReference>
<keyword evidence="2" id="KW-0479">Metal-binding</keyword>
<sequence>MFTNWLTSDTPIKSNDSVIPMSLPPDVSIEVGPPPFTRFPAHSTIISSQSGYFRAAISRVTEAGKLHENTIFLPNITVEHFTPLFSYMYTGFLELNFENIFGVLLATHILHMPRALEICRDFLAHTQRQQQNEFYSSAVPVMAPTLFSKVVRPIASKPSNLGLNFVSPPKAPSNLLVPSHGTPFKTLSNISSDETLQLEQKSMKEFNSLEKPTVEDKKLISQKSTAINLTKVKSMEYSSTVNSNLNATTNESDKVVIDIASCDGPVRFRRILNEAFEQNMKSTVPVSTTTTEELRGLKYQSSNALSFHQQMARNINEQYNKQKCFPLHNNEESENSQLSGELFTCVYCNHTFKSKYCYQKHAKRHINPLNSILKCRDDCDSSDGDVKRITEQSTVIPVKRDSIKPLDMNVQYYPCKTCGCKFPSYYFVHKHRKLCHPEIGDGSIQPIQEENVIITEDGSRKKDDI</sequence>
<evidence type="ECO:0000259" key="10">
    <source>
        <dbReference type="PROSITE" id="PS50097"/>
    </source>
</evidence>
<dbReference type="InterPro" id="IPR013087">
    <property type="entry name" value="Znf_C2H2_type"/>
</dbReference>
<dbReference type="OrthoDB" id="4845755at2759"/>
<dbReference type="InterPro" id="IPR000210">
    <property type="entry name" value="BTB/POZ_dom"/>
</dbReference>
<keyword evidence="3" id="KW-0677">Repeat</keyword>
<evidence type="ECO:0000313" key="11">
    <source>
        <dbReference type="EMBL" id="CRL03861.1"/>
    </source>
</evidence>
<evidence type="ECO:0000256" key="4">
    <source>
        <dbReference type="ARBA" id="ARBA00022771"/>
    </source>
</evidence>
<protein>
    <submittedName>
        <fullName evidence="11">CLUMA_CG016989, isoform A</fullName>
    </submittedName>
</protein>
<evidence type="ECO:0000256" key="5">
    <source>
        <dbReference type="ARBA" id="ARBA00022833"/>
    </source>
</evidence>
<keyword evidence="6" id="KW-0805">Transcription regulation</keyword>
<keyword evidence="7" id="KW-0238">DNA-binding</keyword>
<dbReference type="InterPro" id="IPR036236">
    <property type="entry name" value="Znf_C2H2_sf"/>
</dbReference>
<dbReference type="GO" id="GO:0000978">
    <property type="term" value="F:RNA polymerase II cis-regulatory region sequence-specific DNA binding"/>
    <property type="evidence" value="ECO:0007669"/>
    <property type="project" value="TreeGrafter"/>
</dbReference>
<evidence type="ECO:0000313" key="12">
    <source>
        <dbReference type="Proteomes" id="UP000183832"/>
    </source>
</evidence>
<keyword evidence="8" id="KW-0804">Transcription</keyword>
<keyword evidence="4" id="KW-0863">Zinc-finger</keyword>